<dbReference type="PANTHER" id="PTHR12276">
    <property type="entry name" value="EPSIN/ENT-RELATED"/>
    <property type="match status" value="1"/>
</dbReference>
<dbReference type="GO" id="GO:0005794">
    <property type="term" value="C:Golgi apparatus"/>
    <property type="evidence" value="ECO:0007669"/>
    <property type="project" value="UniProtKB-SubCell"/>
</dbReference>
<name>A0A834CVQ2_JUGRE</name>
<evidence type="ECO:0000256" key="5">
    <source>
        <dbReference type="SAM" id="MobiDB-lite"/>
    </source>
</evidence>
<evidence type="ECO:0000256" key="1">
    <source>
        <dbReference type="ARBA" id="ARBA00004132"/>
    </source>
</evidence>
<dbReference type="Proteomes" id="UP000619265">
    <property type="component" value="Unassembled WGS sequence"/>
</dbReference>
<evidence type="ECO:0000313" key="7">
    <source>
        <dbReference type="EMBL" id="KAF5465918.1"/>
    </source>
</evidence>
<evidence type="ECO:0000256" key="4">
    <source>
        <dbReference type="ARBA" id="ARBA00023329"/>
    </source>
</evidence>
<dbReference type="AlphaFoldDB" id="A0A834CVQ2"/>
<evidence type="ECO:0000256" key="2">
    <source>
        <dbReference type="ARBA" id="ARBA00004555"/>
    </source>
</evidence>
<reference evidence="7" key="2">
    <citation type="submission" date="2020-03" db="EMBL/GenBank/DDBJ databases">
        <title>Walnut 2.0.</title>
        <authorList>
            <person name="Marrano A."/>
            <person name="Britton M."/>
            <person name="Zimin A.V."/>
            <person name="Zaini P.A."/>
            <person name="Workman R."/>
            <person name="Puiu D."/>
            <person name="Bianco L."/>
            <person name="Allen B.J."/>
            <person name="Troggio M."/>
            <person name="Leslie C.A."/>
            <person name="Timp W."/>
            <person name="Dendekar A."/>
            <person name="Salzberg S.L."/>
            <person name="Neale D.B."/>
        </authorList>
    </citation>
    <scope>NUCLEOTIDE SEQUENCE</scope>
    <source>
        <tissue evidence="7">Leaves</tissue>
    </source>
</reference>
<feature type="domain" description="ENTH" evidence="6">
    <location>
        <begin position="26"/>
        <end position="159"/>
    </location>
</feature>
<keyword evidence="4" id="KW-0968">Cytoplasmic vesicle</keyword>
<feature type="compositionally biased region" description="Basic and acidic residues" evidence="5">
    <location>
        <begin position="218"/>
        <end position="245"/>
    </location>
</feature>
<dbReference type="Pfam" id="PF01417">
    <property type="entry name" value="ENTH"/>
    <property type="match status" value="1"/>
</dbReference>
<feature type="region of interest" description="Disordered" evidence="5">
    <location>
        <begin position="171"/>
        <end position="245"/>
    </location>
</feature>
<dbReference type="PROSITE" id="PS50942">
    <property type="entry name" value="ENTH"/>
    <property type="match status" value="1"/>
</dbReference>
<dbReference type="SUPFAM" id="SSF48464">
    <property type="entry name" value="ENTH/VHS domain"/>
    <property type="match status" value="1"/>
</dbReference>
<dbReference type="Gene3D" id="1.25.40.90">
    <property type="match status" value="1"/>
</dbReference>
<reference evidence="7" key="1">
    <citation type="submission" date="2015-10" db="EMBL/GenBank/DDBJ databases">
        <authorList>
            <person name="Martinez-Garcia P.J."/>
            <person name="Crepeau M.W."/>
            <person name="Puiu D."/>
            <person name="Gonzalez-Ibeas D."/>
            <person name="Whalen J."/>
            <person name="Stevens K."/>
            <person name="Paul R."/>
            <person name="Butterfield T."/>
            <person name="Britton M."/>
            <person name="Reagan R."/>
            <person name="Chakraborty S."/>
            <person name="Walawage S.L."/>
            <person name="Vasquez-Gross H.A."/>
            <person name="Cardeno C."/>
            <person name="Famula R."/>
            <person name="Pratt K."/>
            <person name="Kuruganti S."/>
            <person name="Aradhya M.K."/>
            <person name="Leslie C.A."/>
            <person name="Dandekar A.M."/>
            <person name="Salzberg S.L."/>
            <person name="Wegrzyn J.L."/>
            <person name="Langley C.H."/>
            <person name="Neale D.B."/>
        </authorList>
    </citation>
    <scope>NUCLEOTIDE SEQUENCE</scope>
    <source>
        <tissue evidence="7">Leaves</tissue>
    </source>
</reference>
<accession>A0A834CVQ2</accession>
<organism evidence="7 8">
    <name type="scientific">Juglans regia</name>
    <name type="common">English walnut</name>
    <dbReference type="NCBI Taxonomy" id="51240"/>
    <lineage>
        <taxon>Eukaryota</taxon>
        <taxon>Viridiplantae</taxon>
        <taxon>Streptophyta</taxon>
        <taxon>Embryophyta</taxon>
        <taxon>Tracheophyta</taxon>
        <taxon>Spermatophyta</taxon>
        <taxon>Magnoliopsida</taxon>
        <taxon>eudicotyledons</taxon>
        <taxon>Gunneridae</taxon>
        <taxon>Pentapetalae</taxon>
        <taxon>rosids</taxon>
        <taxon>fabids</taxon>
        <taxon>Fagales</taxon>
        <taxon>Juglandaceae</taxon>
        <taxon>Juglans</taxon>
    </lineage>
</organism>
<dbReference type="CDD" id="cd03571">
    <property type="entry name" value="ENTH"/>
    <property type="match status" value="1"/>
</dbReference>
<protein>
    <recommendedName>
        <fullName evidence="6">ENTH domain-containing protein</fullName>
    </recommendedName>
</protein>
<comment type="subcellular location">
    <subcellularLocation>
        <location evidence="1">Cytoplasmic vesicle</location>
        <location evidence="1">Clathrin-coated vesicle</location>
    </subcellularLocation>
    <subcellularLocation>
        <location evidence="2">Golgi apparatus</location>
    </subcellularLocation>
</comment>
<evidence type="ECO:0000313" key="8">
    <source>
        <dbReference type="Proteomes" id="UP000619265"/>
    </source>
</evidence>
<feature type="compositionally biased region" description="Low complexity" evidence="5">
    <location>
        <begin position="174"/>
        <end position="212"/>
    </location>
</feature>
<dbReference type="InterPro" id="IPR008942">
    <property type="entry name" value="ENTH_VHS"/>
</dbReference>
<gene>
    <name evidence="7" type="ORF">F2P56_015881</name>
</gene>
<feature type="region of interest" description="Disordered" evidence="5">
    <location>
        <begin position="303"/>
        <end position="324"/>
    </location>
</feature>
<dbReference type="EMBL" id="LIHL02000007">
    <property type="protein sequence ID" value="KAF5465918.1"/>
    <property type="molecule type" value="Genomic_DNA"/>
</dbReference>
<dbReference type="PANTHER" id="PTHR12276:SF95">
    <property type="entry name" value="ENTH_VHS FAMILY PROTEIN"/>
    <property type="match status" value="1"/>
</dbReference>
<keyword evidence="3" id="KW-0333">Golgi apparatus</keyword>
<dbReference type="GO" id="GO:0030136">
    <property type="term" value="C:clathrin-coated vesicle"/>
    <property type="evidence" value="ECO:0007669"/>
    <property type="project" value="UniProtKB-SubCell"/>
</dbReference>
<dbReference type="Gramene" id="Jr07_23010_p1">
    <property type="protein sequence ID" value="cds.Jr07_23010_p1"/>
    <property type="gene ID" value="Jr07_23010"/>
</dbReference>
<dbReference type="InterPro" id="IPR013809">
    <property type="entry name" value="ENTH"/>
</dbReference>
<sequence>MGSLLLGQFKRQASFFLQQKYRTARLVFTDVSEAELLAEEATNNDPCSPDARSMTRIAEASFEVDDYWRIIDVLHRRFYSIDWKRWRQSYKSLVLLAFLLTHGPEDLAEEFQRDADIIQELGTFKHIDEKGFNWGVSMQKKSEEILKLLGGGIALKEARLKALKITKEIQGFGSPNTASPSSSTASTTPSSSSETSRFSSILSSCSTTSTPTWNDTYELNKHDQLRSPTKDSNSEEGTRNHEESSKYFTFKNKNVNAVGSHQWDSPEVLETGFLLDSEDEKADGFISGICSKLAGISPSGGNDDQGFGFRSVSDAGRSSSVTKKKFDRQYSLWY</sequence>
<dbReference type="SMART" id="SM00273">
    <property type="entry name" value="ENTH"/>
    <property type="match status" value="1"/>
</dbReference>
<comment type="caution">
    <text evidence="7">The sequence shown here is derived from an EMBL/GenBank/DDBJ whole genome shotgun (WGS) entry which is preliminary data.</text>
</comment>
<evidence type="ECO:0000259" key="6">
    <source>
        <dbReference type="PROSITE" id="PS50942"/>
    </source>
</evidence>
<evidence type="ECO:0000256" key="3">
    <source>
        <dbReference type="ARBA" id="ARBA00023034"/>
    </source>
</evidence>
<proteinExistence type="predicted"/>